<dbReference type="InterPro" id="IPR017970">
    <property type="entry name" value="Homeobox_CS"/>
</dbReference>
<evidence type="ECO:0000313" key="12">
    <source>
        <dbReference type="Proteomes" id="UP000007266"/>
    </source>
</evidence>
<dbReference type="GO" id="GO:0007417">
    <property type="term" value="P:central nervous system development"/>
    <property type="evidence" value="ECO:0000318"/>
    <property type="project" value="GO_Central"/>
</dbReference>
<dbReference type="GO" id="GO:0030182">
    <property type="term" value="P:neuron differentiation"/>
    <property type="evidence" value="ECO:0000318"/>
    <property type="project" value="GO_Central"/>
</dbReference>
<dbReference type="PANTHER" id="PTHR46294">
    <property type="entry name" value="SEGMENTATION PROTEIN EVEN-SKIPPED"/>
    <property type="match status" value="1"/>
</dbReference>
<feature type="region of interest" description="Disordered" evidence="9">
    <location>
        <begin position="99"/>
        <end position="133"/>
    </location>
</feature>
<dbReference type="STRING" id="7070.D6WRF2"/>
<dbReference type="AlphaFoldDB" id="D6WRF2"/>
<organism evidence="11 12">
    <name type="scientific">Tribolium castaneum</name>
    <name type="common">Red flour beetle</name>
    <dbReference type="NCBI Taxonomy" id="7070"/>
    <lineage>
        <taxon>Eukaryota</taxon>
        <taxon>Metazoa</taxon>
        <taxon>Ecdysozoa</taxon>
        <taxon>Arthropoda</taxon>
        <taxon>Hexapoda</taxon>
        <taxon>Insecta</taxon>
        <taxon>Pterygota</taxon>
        <taxon>Neoptera</taxon>
        <taxon>Endopterygota</taxon>
        <taxon>Coleoptera</taxon>
        <taxon>Polyphaga</taxon>
        <taxon>Cucujiformia</taxon>
        <taxon>Tenebrionidae</taxon>
        <taxon>Tenebrionidae incertae sedis</taxon>
        <taxon>Tribolium</taxon>
    </lineage>
</organism>
<dbReference type="GO" id="GO:0006357">
    <property type="term" value="P:regulation of transcription by RNA polymerase II"/>
    <property type="evidence" value="ECO:0000318"/>
    <property type="project" value="GO_Central"/>
</dbReference>
<dbReference type="eggNOG" id="KOG0844">
    <property type="taxonomic scope" value="Eukaryota"/>
</dbReference>
<keyword evidence="4 7" id="KW-0371">Homeobox</keyword>
<dbReference type="PROSITE" id="PS00027">
    <property type="entry name" value="HOMEOBOX_1"/>
    <property type="match status" value="1"/>
</dbReference>
<evidence type="ECO:0000313" key="11">
    <source>
        <dbReference type="EMBL" id="EFA06558.1"/>
    </source>
</evidence>
<feature type="region of interest" description="Disordered" evidence="9">
    <location>
        <begin position="292"/>
        <end position="346"/>
    </location>
</feature>
<proteinExistence type="inferred from homology"/>
<dbReference type="FunFam" id="1.10.10.60:FF:000256">
    <property type="entry name" value="Even-skipped homeobox 1"/>
    <property type="match status" value="1"/>
</dbReference>
<feature type="domain" description="Homeobox" evidence="10">
    <location>
        <begin position="139"/>
        <end position="199"/>
    </location>
</feature>
<evidence type="ECO:0000256" key="7">
    <source>
        <dbReference type="PROSITE-ProRule" id="PRU00108"/>
    </source>
</evidence>
<dbReference type="InParanoid" id="D6WRF2"/>
<evidence type="ECO:0000256" key="2">
    <source>
        <dbReference type="ARBA" id="ARBA00022473"/>
    </source>
</evidence>
<dbReference type="PRINTS" id="PR00024">
    <property type="entry name" value="HOMEOBOX"/>
</dbReference>
<dbReference type="Gene3D" id="1.10.10.60">
    <property type="entry name" value="Homeodomain-like"/>
    <property type="match status" value="1"/>
</dbReference>
<evidence type="ECO:0000256" key="6">
    <source>
        <dbReference type="ARBA" id="ARBA00038449"/>
    </source>
</evidence>
<dbReference type="GO" id="GO:0007420">
    <property type="term" value="P:brain development"/>
    <property type="evidence" value="ECO:0000318"/>
    <property type="project" value="GO_Central"/>
</dbReference>
<dbReference type="HOGENOM" id="CLU_802500_0_0_1"/>
<evidence type="ECO:0000256" key="4">
    <source>
        <dbReference type="ARBA" id="ARBA00023155"/>
    </source>
</evidence>
<evidence type="ECO:0000256" key="3">
    <source>
        <dbReference type="ARBA" id="ARBA00023125"/>
    </source>
</evidence>
<name>D6WRF2_TRICA</name>
<dbReference type="CDD" id="cd00086">
    <property type="entry name" value="homeodomain"/>
    <property type="match status" value="1"/>
</dbReference>
<feature type="compositionally biased region" description="Polar residues" evidence="9">
    <location>
        <begin position="30"/>
        <end position="44"/>
    </location>
</feature>
<dbReference type="EMBL" id="KQ971351">
    <property type="protein sequence ID" value="EFA06558.1"/>
    <property type="molecule type" value="Genomic_DNA"/>
</dbReference>
<dbReference type="InterPro" id="IPR052002">
    <property type="entry name" value="Even-skipped_HD"/>
</dbReference>
<evidence type="ECO:0000256" key="9">
    <source>
        <dbReference type="SAM" id="MobiDB-lite"/>
    </source>
</evidence>
<comment type="similarity">
    <text evidence="6">Belongs to the even-skipped homeobox family.</text>
</comment>
<dbReference type="PhylomeDB" id="D6WRF2"/>
<dbReference type="GO" id="GO:0005634">
    <property type="term" value="C:nucleus"/>
    <property type="evidence" value="ECO:0000318"/>
    <property type="project" value="GO_Central"/>
</dbReference>
<keyword evidence="3 7" id="KW-0238">DNA-binding</keyword>
<evidence type="ECO:0000256" key="8">
    <source>
        <dbReference type="RuleBase" id="RU000682"/>
    </source>
</evidence>
<dbReference type="InterPro" id="IPR001356">
    <property type="entry name" value="HD"/>
</dbReference>
<feature type="region of interest" description="Disordered" evidence="9">
    <location>
        <begin position="1"/>
        <end position="59"/>
    </location>
</feature>
<protein>
    <submittedName>
        <fullName evidence="11">Segmentation protein even-skipped-like Protein</fullName>
    </submittedName>
</protein>
<comment type="subcellular location">
    <subcellularLocation>
        <location evidence="1 7 8">Nucleus</location>
    </subcellularLocation>
</comment>
<dbReference type="GO" id="GO:0000981">
    <property type="term" value="F:DNA-binding transcription factor activity, RNA polymerase II-specific"/>
    <property type="evidence" value="ECO:0000318"/>
    <property type="project" value="GO_Central"/>
</dbReference>
<dbReference type="Proteomes" id="UP000007266">
    <property type="component" value="Linkage group 7"/>
</dbReference>
<accession>D6WRF2</accession>
<dbReference type="PROSITE" id="PS50071">
    <property type="entry name" value="HOMEOBOX_2"/>
    <property type="match status" value="1"/>
</dbReference>
<dbReference type="GO" id="GO:0000978">
    <property type="term" value="F:RNA polymerase II cis-regulatory region sequence-specific DNA binding"/>
    <property type="evidence" value="ECO:0000318"/>
    <property type="project" value="GO_Central"/>
</dbReference>
<feature type="compositionally biased region" description="Basic and acidic residues" evidence="9">
    <location>
        <begin position="45"/>
        <end position="54"/>
    </location>
</feature>
<keyword evidence="12" id="KW-1185">Reference proteome</keyword>
<evidence type="ECO:0000256" key="5">
    <source>
        <dbReference type="ARBA" id="ARBA00023242"/>
    </source>
</evidence>
<feature type="compositionally biased region" description="Polar residues" evidence="9">
    <location>
        <begin position="109"/>
        <end position="133"/>
    </location>
</feature>
<evidence type="ECO:0000256" key="1">
    <source>
        <dbReference type="ARBA" id="ARBA00004123"/>
    </source>
</evidence>
<keyword evidence="2" id="KW-0217">Developmental protein</keyword>
<gene>
    <name evidence="11" type="primary">AUGUSTUS-3.0.2_09469</name>
    <name evidence="11" type="ORF">TcasGA2_TC009469</name>
</gene>
<dbReference type="SUPFAM" id="SSF46689">
    <property type="entry name" value="Homeodomain-like"/>
    <property type="match status" value="1"/>
</dbReference>
<reference evidence="11 12" key="2">
    <citation type="journal article" date="2010" name="Nucleic Acids Res.">
        <title>BeetleBase in 2010: revisions to provide comprehensive genomic information for Tribolium castaneum.</title>
        <authorList>
            <person name="Kim H.S."/>
            <person name="Murphy T."/>
            <person name="Xia J."/>
            <person name="Caragea D."/>
            <person name="Park Y."/>
            <person name="Beeman R.W."/>
            <person name="Lorenzen M.D."/>
            <person name="Butcher S."/>
            <person name="Manak J.R."/>
            <person name="Brown S.J."/>
        </authorList>
    </citation>
    <scope>GENOME REANNOTATION</scope>
    <source>
        <strain evidence="11 12">Georgia GA2</strain>
    </source>
</reference>
<dbReference type="Pfam" id="PF00046">
    <property type="entry name" value="Homeodomain"/>
    <property type="match status" value="1"/>
</dbReference>
<dbReference type="InterPro" id="IPR009057">
    <property type="entry name" value="Homeodomain-like_sf"/>
</dbReference>
<keyword evidence="5 7" id="KW-0539">Nucleus</keyword>
<evidence type="ECO:0000259" key="10">
    <source>
        <dbReference type="PROSITE" id="PS50071"/>
    </source>
</evidence>
<feature type="DNA-binding region" description="Homeobox" evidence="7">
    <location>
        <begin position="141"/>
        <end position="200"/>
    </location>
</feature>
<dbReference type="InterPro" id="IPR020479">
    <property type="entry name" value="HD_metazoa"/>
</dbReference>
<dbReference type="PANTHER" id="PTHR46294:SF4">
    <property type="entry name" value="SEGMENTATION PROTEIN EVEN-SKIPPED"/>
    <property type="match status" value="1"/>
</dbReference>
<sequence>MYLQSIRIASHDSNPKPSTAQDTPGGACTNVPQPTKFQNSSAHQSPDKTTHGHTEIPIPCPPPVQLSVSVMHFYDKMFNQEQNNNVPVVLDVIPPHYNIHHGATPPQSPNQQYTKDCSSPTPSDKLNTSTTSSVNVNDQNIRRYRTAFTREQLARLEKEFFKENYVSRPRRCELAAQLNLPESTIKVWFQNRRMKDKRQRMAIAWPYAAVYTDPAFAASIFHAAATSLPLHYPPPPPVYTHHYARYHPYPNFGVPPAGIPLQNPGLNLNPPVTQTQLPLNLGLDFPYQGKFEVPTKSSPRSSPVQSDVSLSPVHEPLLITTEKLAAEGQTKLPQQPKLFKPYKSEA</sequence>
<reference evidence="11 12" key="1">
    <citation type="journal article" date="2008" name="Nature">
        <title>The genome of the model beetle and pest Tribolium castaneum.</title>
        <authorList>
            <consortium name="Tribolium Genome Sequencing Consortium"/>
            <person name="Richards S."/>
            <person name="Gibbs R.A."/>
            <person name="Weinstock G.M."/>
            <person name="Brown S.J."/>
            <person name="Denell R."/>
            <person name="Beeman R.W."/>
            <person name="Gibbs R."/>
            <person name="Beeman R.W."/>
            <person name="Brown S.J."/>
            <person name="Bucher G."/>
            <person name="Friedrich M."/>
            <person name="Grimmelikhuijzen C.J."/>
            <person name="Klingler M."/>
            <person name="Lorenzen M."/>
            <person name="Richards S."/>
            <person name="Roth S."/>
            <person name="Schroder R."/>
            <person name="Tautz D."/>
            <person name="Zdobnov E.M."/>
            <person name="Muzny D."/>
            <person name="Gibbs R.A."/>
            <person name="Weinstock G.M."/>
            <person name="Attaway T."/>
            <person name="Bell S."/>
            <person name="Buhay C.J."/>
            <person name="Chandrabose M.N."/>
            <person name="Chavez D."/>
            <person name="Clerk-Blankenburg K.P."/>
            <person name="Cree A."/>
            <person name="Dao M."/>
            <person name="Davis C."/>
            <person name="Chacko J."/>
            <person name="Dinh H."/>
            <person name="Dugan-Rocha S."/>
            <person name="Fowler G."/>
            <person name="Garner T.T."/>
            <person name="Garnes J."/>
            <person name="Gnirke A."/>
            <person name="Hawes A."/>
            <person name="Hernandez J."/>
            <person name="Hines S."/>
            <person name="Holder M."/>
            <person name="Hume J."/>
            <person name="Jhangiani S.N."/>
            <person name="Joshi V."/>
            <person name="Khan Z.M."/>
            <person name="Jackson L."/>
            <person name="Kovar C."/>
            <person name="Kowis A."/>
            <person name="Lee S."/>
            <person name="Lewis L.R."/>
            <person name="Margolis J."/>
            <person name="Morgan M."/>
            <person name="Nazareth L.V."/>
            <person name="Nguyen N."/>
            <person name="Okwuonu G."/>
            <person name="Parker D."/>
            <person name="Richards S."/>
            <person name="Ruiz S.J."/>
            <person name="Santibanez J."/>
            <person name="Savard J."/>
            <person name="Scherer S.E."/>
            <person name="Schneider B."/>
            <person name="Sodergren E."/>
            <person name="Tautz D."/>
            <person name="Vattahil S."/>
            <person name="Villasana D."/>
            <person name="White C.S."/>
            <person name="Wright R."/>
            <person name="Park Y."/>
            <person name="Beeman R.W."/>
            <person name="Lord J."/>
            <person name="Oppert B."/>
            <person name="Lorenzen M."/>
            <person name="Brown S."/>
            <person name="Wang L."/>
            <person name="Savard J."/>
            <person name="Tautz D."/>
            <person name="Richards S."/>
            <person name="Weinstock G."/>
            <person name="Gibbs R.A."/>
            <person name="Liu Y."/>
            <person name="Worley K."/>
            <person name="Weinstock G."/>
            <person name="Elsik C.G."/>
            <person name="Reese J.T."/>
            <person name="Elhaik E."/>
            <person name="Landan G."/>
            <person name="Graur D."/>
            <person name="Arensburger P."/>
            <person name="Atkinson P."/>
            <person name="Beeman R.W."/>
            <person name="Beidler J."/>
            <person name="Brown S.J."/>
            <person name="Demuth J.P."/>
            <person name="Drury D.W."/>
            <person name="Du Y.Z."/>
            <person name="Fujiwara H."/>
            <person name="Lorenzen M."/>
            <person name="Maselli V."/>
            <person name="Osanai M."/>
            <person name="Park Y."/>
            <person name="Robertson H.M."/>
            <person name="Tu Z."/>
            <person name="Wang J.J."/>
            <person name="Wang S."/>
            <person name="Richards S."/>
            <person name="Song H."/>
            <person name="Zhang L."/>
            <person name="Sodergren E."/>
            <person name="Werner D."/>
            <person name="Stanke M."/>
            <person name="Morgenstern B."/>
            <person name="Solovyev V."/>
            <person name="Kosarev P."/>
            <person name="Brown G."/>
            <person name="Chen H.C."/>
            <person name="Ermolaeva O."/>
            <person name="Hlavina W."/>
            <person name="Kapustin Y."/>
            <person name="Kiryutin B."/>
            <person name="Kitts P."/>
            <person name="Maglott D."/>
            <person name="Pruitt K."/>
            <person name="Sapojnikov V."/>
            <person name="Souvorov A."/>
            <person name="Mackey A.J."/>
            <person name="Waterhouse R.M."/>
            <person name="Wyder S."/>
            <person name="Zdobnov E.M."/>
            <person name="Zdobnov E.M."/>
            <person name="Wyder S."/>
            <person name="Kriventseva E.V."/>
            <person name="Kadowaki T."/>
            <person name="Bork P."/>
            <person name="Aranda M."/>
            <person name="Bao R."/>
            <person name="Beermann A."/>
            <person name="Berns N."/>
            <person name="Bolognesi R."/>
            <person name="Bonneton F."/>
            <person name="Bopp D."/>
            <person name="Brown S.J."/>
            <person name="Bucher G."/>
            <person name="Butts T."/>
            <person name="Chaumot A."/>
            <person name="Denell R.E."/>
            <person name="Ferrier D.E."/>
            <person name="Friedrich M."/>
            <person name="Gordon C.M."/>
            <person name="Jindra M."/>
            <person name="Klingler M."/>
            <person name="Lan Q."/>
            <person name="Lattorff H.M."/>
            <person name="Laudet V."/>
            <person name="von Levetsow C."/>
            <person name="Liu Z."/>
            <person name="Lutz R."/>
            <person name="Lynch J.A."/>
            <person name="da Fonseca R.N."/>
            <person name="Posnien N."/>
            <person name="Reuter R."/>
            <person name="Roth S."/>
            <person name="Savard J."/>
            <person name="Schinko J.B."/>
            <person name="Schmitt C."/>
            <person name="Schoppmeier M."/>
            <person name="Schroder R."/>
            <person name="Shippy T.D."/>
            <person name="Simonnet F."/>
            <person name="Marques-Souza H."/>
            <person name="Tautz D."/>
            <person name="Tomoyasu Y."/>
            <person name="Trauner J."/>
            <person name="Van der Zee M."/>
            <person name="Vervoort M."/>
            <person name="Wittkopp N."/>
            <person name="Wimmer E.A."/>
            <person name="Yang X."/>
            <person name="Jones A.K."/>
            <person name="Sattelle D.B."/>
            <person name="Ebert P.R."/>
            <person name="Nelson D."/>
            <person name="Scott J.G."/>
            <person name="Beeman R.W."/>
            <person name="Muthukrishnan S."/>
            <person name="Kramer K.J."/>
            <person name="Arakane Y."/>
            <person name="Beeman R.W."/>
            <person name="Zhu Q."/>
            <person name="Hogenkamp D."/>
            <person name="Dixit R."/>
            <person name="Oppert B."/>
            <person name="Jiang H."/>
            <person name="Zou Z."/>
            <person name="Marshall J."/>
            <person name="Elpidina E."/>
            <person name="Vinokurov K."/>
            <person name="Oppert C."/>
            <person name="Zou Z."/>
            <person name="Evans J."/>
            <person name="Lu Z."/>
            <person name="Zhao P."/>
            <person name="Sumathipala N."/>
            <person name="Altincicek B."/>
            <person name="Vilcinskas A."/>
            <person name="Williams M."/>
            <person name="Hultmark D."/>
            <person name="Hetru C."/>
            <person name="Jiang H."/>
            <person name="Grimmelikhuijzen C.J."/>
            <person name="Hauser F."/>
            <person name="Cazzamali G."/>
            <person name="Williamson M."/>
            <person name="Park Y."/>
            <person name="Li B."/>
            <person name="Tanaka Y."/>
            <person name="Predel R."/>
            <person name="Neupert S."/>
            <person name="Schachtner J."/>
            <person name="Verleyen P."/>
            <person name="Raible F."/>
            <person name="Bork P."/>
            <person name="Friedrich M."/>
            <person name="Walden K.K."/>
            <person name="Robertson H.M."/>
            <person name="Angeli S."/>
            <person name="Foret S."/>
            <person name="Bucher G."/>
            <person name="Schuetz S."/>
            <person name="Maleszka R."/>
            <person name="Wimmer E.A."/>
            <person name="Beeman R.W."/>
            <person name="Lorenzen M."/>
            <person name="Tomoyasu Y."/>
            <person name="Miller S.C."/>
            <person name="Grossmann D."/>
            <person name="Bucher G."/>
        </authorList>
    </citation>
    <scope>NUCLEOTIDE SEQUENCE [LARGE SCALE GENOMIC DNA]</scope>
    <source>
        <strain evidence="11 12">Georgia GA2</strain>
    </source>
</reference>
<dbReference type="SMART" id="SM00389">
    <property type="entry name" value="HOX"/>
    <property type="match status" value="1"/>
</dbReference>
<feature type="compositionally biased region" description="Polar residues" evidence="9">
    <location>
        <begin position="295"/>
        <end position="309"/>
    </location>
</feature>